<feature type="signal peptide" evidence="1">
    <location>
        <begin position="1"/>
        <end position="19"/>
    </location>
</feature>
<dbReference type="AlphaFoldDB" id="A0A1P8WCR5"/>
<sequence precursor="true">MKRLAIVVCLSWIGLFAVADDAVQIAPLVELEEEVYTYTAAENGAGPMWCSGSTSLVRSGDCVFVSGLETVPDAKPLNNCRWMLFTRNHDGWSRVHVDTDGRTREPSPLAAFADGRVFLSANPTLNPTAYAGPAQPTVFQFDSANLTAPPVELVSTWQDEPAFSEHSYRSFAADGKSGELILMQNIGYSHAEWSFLDKSGEWSAQGQIKWPWGAEYDEPKPVRLCYPNVALRDRAVHFFGVSDVTEPNKDFREFKFKLTGQKWDYDFRRLFYTWTSDITKELFGEWVEIASRDETCGWLSPGDLWLAPNGDVHVVWTERAIDVRLREKFFPDARQSEALNYAVIREGKVIHRGSILKKDEGTPGIAGSAGRFHVTPDNRLFVVHLASGTDKNGDRVFENRIVEVMPDRTFGVPIPISFKKPFTSYFTTTVRAGSPQSWTLEMFGGQADTPRTLTYARVSLRKPE</sequence>
<proteinExistence type="predicted"/>
<evidence type="ECO:0000256" key="1">
    <source>
        <dbReference type="SAM" id="SignalP"/>
    </source>
</evidence>
<gene>
    <name evidence="2" type="ORF">Fuma_01437</name>
</gene>
<accession>A0A1P8WCR5</accession>
<dbReference type="OrthoDB" id="237079at2"/>
<dbReference type="EMBL" id="CP017641">
    <property type="protein sequence ID" value="APZ91841.1"/>
    <property type="molecule type" value="Genomic_DNA"/>
</dbReference>
<dbReference type="KEGG" id="fmr:Fuma_01437"/>
<evidence type="ECO:0000313" key="2">
    <source>
        <dbReference type="EMBL" id="APZ91841.1"/>
    </source>
</evidence>
<dbReference type="RefSeq" id="WP_145944028.1">
    <property type="nucleotide sequence ID" value="NZ_CP017641.1"/>
</dbReference>
<organism evidence="2 3">
    <name type="scientific">Fuerstiella marisgermanici</name>
    <dbReference type="NCBI Taxonomy" id="1891926"/>
    <lineage>
        <taxon>Bacteria</taxon>
        <taxon>Pseudomonadati</taxon>
        <taxon>Planctomycetota</taxon>
        <taxon>Planctomycetia</taxon>
        <taxon>Planctomycetales</taxon>
        <taxon>Planctomycetaceae</taxon>
        <taxon>Fuerstiella</taxon>
    </lineage>
</organism>
<name>A0A1P8WCR5_9PLAN</name>
<keyword evidence="3" id="KW-1185">Reference proteome</keyword>
<feature type="chain" id="PRO_5012003885" evidence="1">
    <location>
        <begin position="20"/>
        <end position="464"/>
    </location>
</feature>
<evidence type="ECO:0000313" key="3">
    <source>
        <dbReference type="Proteomes" id="UP000187735"/>
    </source>
</evidence>
<keyword evidence="1" id="KW-0732">Signal</keyword>
<reference evidence="2 3" key="1">
    <citation type="journal article" date="2016" name="Front. Microbiol.">
        <title>Fuerstia marisgermanicae gen. nov., sp. nov., an Unusual Member of the Phylum Planctomycetes from the German Wadden Sea.</title>
        <authorList>
            <person name="Kohn T."/>
            <person name="Heuer A."/>
            <person name="Jogler M."/>
            <person name="Vollmers J."/>
            <person name="Boedeker C."/>
            <person name="Bunk B."/>
            <person name="Rast P."/>
            <person name="Borchert D."/>
            <person name="Glockner I."/>
            <person name="Freese H.M."/>
            <person name="Klenk H.P."/>
            <person name="Overmann J."/>
            <person name="Kaster A.K."/>
            <person name="Rohde M."/>
            <person name="Wiegand S."/>
            <person name="Jogler C."/>
        </authorList>
    </citation>
    <scope>NUCLEOTIDE SEQUENCE [LARGE SCALE GENOMIC DNA]</scope>
    <source>
        <strain evidence="2 3">NH11</strain>
    </source>
</reference>
<protein>
    <submittedName>
        <fullName evidence="2">Uncharacterized protein</fullName>
    </submittedName>
</protein>
<dbReference type="Proteomes" id="UP000187735">
    <property type="component" value="Chromosome"/>
</dbReference>